<evidence type="ECO:0000313" key="2">
    <source>
        <dbReference type="Proteomes" id="UP000317835"/>
    </source>
</evidence>
<sequence length="241" mass="25568">MSIRFDPGIPTANGGSVTSSFVGNDGTYNVFEQGAVAEIRDGVDPNGASHDIQFTFGTAYLVDELWFDPDPSSRTDPVPSNRTDAVSVLLHEFGHALGFNGRRDLFDGSLPGNYQSTRDALTTFDGSDFFFVGALAMDLYGGPVPLTYGNIFHLGNPAPRPGDDLIGDLMNGVVYYRGTRYGISDLDLAILSDIGVPISFSSAIPEPSTFTACLIGGMVIGLSRGVGRRARSVADMRPGSA</sequence>
<evidence type="ECO:0000313" key="1">
    <source>
        <dbReference type="EMBL" id="QDV33385.1"/>
    </source>
</evidence>
<keyword evidence="2" id="KW-1185">Reference proteome</keyword>
<proteinExistence type="predicted"/>
<dbReference type="KEGG" id="tpla:ElP_12560"/>
<protein>
    <recommendedName>
        <fullName evidence="3">PEP-CTERM protein-sorting domain-containing protein</fullName>
    </recommendedName>
</protein>
<gene>
    <name evidence="1" type="ORF">ElP_12560</name>
</gene>
<dbReference type="GO" id="GO:0008237">
    <property type="term" value="F:metallopeptidase activity"/>
    <property type="evidence" value="ECO:0007669"/>
    <property type="project" value="InterPro"/>
</dbReference>
<dbReference type="InterPro" id="IPR024079">
    <property type="entry name" value="MetalloPept_cat_dom_sf"/>
</dbReference>
<reference evidence="1 2" key="1">
    <citation type="submission" date="2019-02" db="EMBL/GenBank/DDBJ databases">
        <title>Deep-cultivation of Planctomycetes and their phenomic and genomic characterization uncovers novel biology.</title>
        <authorList>
            <person name="Wiegand S."/>
            <person name="Jogler M."/>
            <person name="Boedeker C."/>
            <person name="Pinto D."/>
            <person name="Vollmers J."/>
            <person name="Rivas-Marin E."/>
            <person name="Kohn T."/>
            <person name="Peeters S.H."/>
            <person name="Heuer A."/>
            <person name="Rast P."/>
            <person name="Oberbeckmann S."/>
            <person name="Bunk B."/>
            <person name="Jeske O."/>
            <person name="Meyerdierks A."/>
            <person name="Storesund J.E."/>
            <person name="Kallscheuer N."/>
            <person name="Luecker S."/>
            <person name="Lage O.M."/>
            <person name="Pohl T."/>
            <person name="Merkel B.J."/>
            <person name="Hornburger P."/>
            <person name="Mueller R.-W."/>
            <person name="Bruemmer F."/>
            <person name="Labrenz M."/>
            <person name="Spormann A.M."/>
            <person name="Op den Camp H."/>
            <person name="Overmann J."/>
            <person name="Amann R."/>
            <person name="Jetten M.S.M."/>
            <person name="Mascher T."/>
            <person name="Medema M.H."/>
            <person name="Devos D.P."/>
            <person name="Kaster A.-K."/>
            <person name="Ovreas L."/>
            <person name="Rohde M."/>
            <person name="Galperin M.Y."/>
            <person name="Jogler C."/>
        </authorList>
    </citation>
    <scope>NUCLEOTIDE SEQUENCE [LARGE SCALE GENOMIC DNA]</scope>
    <source>
        <strain evidence="1 2">ElP</strain>
    </source>
</reference>
<dbReference type="RefSeq" id="WP_145267772.1">
    <property type="nucleotide sequence ID" value="NZ_CP036426.1"/>
</dbReference>
<dbReference type="AlphaFoldDB" id="A0A518GXS6"/>
<dbReference type="Gene3D" id="3.40.390.10">
    <property type="entry name" value="Collagenase (Catalytic Domain)"/>
    <property type="match status" value="1"/>
</dbReference>
<dbReference type="OrthoDB" id="8198236at2"/>
<dbReference type="Proteomes" id="UP000317835">
    <property type="component" value="Chromosome"/>
</dbReference>
<organism evidence="1 2">
    <name type="scientific">Tautonia plasticadhaerens</name>
    <dbReference type="NCBI Taxonomy" id="2527974"/>
    <lineage>
        <taxon>Bacteria</taxon>
        <taxon>Pseudomonadati</taxon>
        <taxon>Planctomycetota</taxon>
        <taxon>Planctomycetia</taxon>
        <taxon>Isosphaerales</taxon>
        <taxon>Isosphaeraceae</taxon>
        <taxon>Tautonia</taxon>
    </lineage>
</organism>
<dbReference type="SUPFAM" id="SSF55486">
    <property type="entry name" value="Metalloproteases ('zincins'), catalytic domain"/>
    <property type="match status" value="1"/>
</dbReference>
<accession>A0A518GXS6</accession>
<evidence type="ECO:0008006" key="3">
    <source>
        <dbReference type="Google" id="ProtNLM"/>
    </source>
</evidence>
<dbReference type="EMBL" id="CP036426">
    <property type="protein sequence ID" value="QDV33385.1"/>
    <property type="molecule type" value="Genomic_DNA"/>
</dbReference>
<name>A0A518GXS6_9BACT</name>